<dbReference type="GO" id="GO:0004747">
    <property type="term" value="F:ribokinase activity"/>
    <property type="evidence" value="ECO:0007669"/>
    <property type="project" value="UniProtKB-UniRule"/>
</dbReference>
<evidence type="ECO:0000256" key="1">
    <source>
        <dbReference type="ARBA" id="ARBA00005380"/>
    </source>
</evidence>
<evidence type="ECO:0000256" key="5">
    <source>
        <dbReference type="ARBA" id="ARBA00022723"/>
    </source>
</evidence>
<dbReference type="PANTHER" id="PTHR10584:SF166">
    <property type="entry name" value="RIBOKINASE"/>
    <property type="match status" value="1"/>
</dbReference>
<organism evidence="14 15">
    <name type="scientific">Antricoccus suffuscus</name>
    <dbReference type="NCBI Taxonomy" id="1629062"/>
    <lineage>
        <taxon>Bacteria</taxon>
        <taxon>Bacillati</taxon>
        <taxon>Actinomycetota</taxon>
        <taxon>Actinomycetes</taxon>
        <taxon>Geodermatophilales</taxon>
        <taxon>Antricoccaceae</taxon>
        <taxon>Antricoccus</taxon>
    </lineage>
</organism>
<accession>A0A2T1A2N0</accession>
<gene>
    <name evidence="12" type="primary">rbsK</name>
    <name evidence="14" type="ORF">CLV47_10493</name>
</gene>
<dbReference type="HAMAP" id="MF_01987">
    <property type="entry name" value="Ribokinase"/>
    <property type="match status" value="1"/>
</dbReference>
<comment type="similarity">
    <text evidence="1">Belongs to the carbohydrate kinase pfkB family.</text>
</comment>
<evidence type="ECO:0000256" key="3">
    <source>
        <dbReference type="ARBA" id="ARBA00016943"/>
    </source>
</evidence>
<feature type="binding site" evidence="12">
    <location>
        <begin position="244"/>
        <end position="245"/>
    </location>
    <ligand>
        <name>ATP</name>
        <dbReference type="ChEBI" id="CHEBI:30616"/>
    </ligand>
</feature>
<evidence type="ECO:0000256" key="4">
    <source>
        <dbReference type="ARBA" id="ARBA00022679"/>
    </source>
</evidence>
<comment type="caution">
    <text evidence="12">Lacks conserved residue(s) required for the propagation of feature annotation.</text>
</comment>
<comment type="function">
    <text evidence="12">Catalyzes the phosphorylation of ribose at O-5 in a reaction requiring ATP and magnesium. The resulting D-ribose-5-phosphate can then be used either for sythesis of nucleotides, histidine, and tryptophan, or as a component of the pentose phosphate pathway.</text>
</comment>
<dbReference type="AlphaFoldDB" id="A0A2T1A2N0"/>
<comment type="cofactor">
    <cofactor evidence="12">
        <name>Mg(2+)</name>
        <dbReference type="ChEBI" id="CHEBI:18420"/>
    </cofactor>
    <text evidence="12">Requires a divalent cation, most likely magnesium in vivo, as an electrophilic catalyst to aid phosphoryl group transfer. It is the chelate of the metal and the nucleotide that is the actual substrate.</text>
</comment>
<dbReference type="OrthoDB" id="9775849at2"/>
<reference evidence="14 15" key="1">
    <citation type="submission" date="2018-03" db="EMBL/GenBank/DDBJ databases">
        <title>Genomic Encyclopedia of Archaeal and Bacterial Type Strains, Phase II (KMG-II): from individual species to whole genera.</title>
        <authorList>
            <person name="Goeker M."/>
        </authorList>
    </citation>
    <scope>NUCLEOTIDE SEQUENCE [LARGE SCALE GENOMIC DNA]</scope>
    <source>
        <strain evidence="14 15">DSM 100065</strain>
    </source>
</reference>
<evidence type="ECO:0000256" key="10">
    <source>
        <dbReference type="ARBA" id="ARBA00022958"/>
    </source>
</evidence>
<feature type="binding site" evidence="12">
    <location>
        <begin position="212"/>
        <end position="217"/>
    </location>
    <ligand>
        <name>ATP</name>
        <dbReference type="ChEBI" id="CHEBI:30616"/>
    </ligand>
</feature>
<comment type="subcellular location">
    <subcellularLocation>
        <location evidence="12">Cytoplasm</location>
    </subcellularLocation>
</comment>
<keyword evidence="7 12" id="KW-0418">Kinase</keyword>
<dbReference type="InterPro" id="IPR002173">
    <property type="entry name" value="Carboh/pur_kinase_PfkB_CS"/>
</dbReference>
<dbReference type="GO" id="GO:0005829">
    <property type="term" value="C:cytosol"/>
    <property type="evidence" value="ECO:0007669"/>
    <property type="project" value="TreeGrafter"/>
</dbReference>
<feature type="active site" description="Proton acceptor" evidence="12">
    <location>
        <position position="245"/>
    </location>
</feature>
<dbReference type="Proteomes" id="UP000237752">
    <property type="component" value="Unassembled WGS sequence"/>
</dbReference>
<evidence type="ECO:0000256" key="8">
    <source>
        <dbReference type="ARBA" id="ARBA00022840"/>
    </source>
</evidence>
<dbReference type="GO" id="GO:0046872">
    <property type="term" value="F:metal ion binding"/>
    <property type="evidence" value="ECO:0007669"/>
    <property type="project" value="UniProtKB-KW"/>
</dbReference>
<evidence type="ECO:0000256" key="2">
    <source>
        <dbReference type="ARBA" id="ARBA00012035"/>
    </source>
</evidence>
<dbReference type="Pfam" id="PF00294">
    <property type="entry name" value="PfkB"/>
    <property type="match status" value="1"/>
</dbReference>
<proteinExistence type="inferred from homology"/>
<keyword evidence="12" id="KW-0963">Cytoplasm</keyword>
<dbReference type="InterPro" id="IPR029056">
    <property type="entry name" value="Ribokinase-like"/>
</dbReference>
<comment type="caution">
    <text evidence="14">The sequence shown here is derived from an EMBL/GenBank/DDBJ whole genome shotgun (WGS) entry which is preliminary data.</text>
</comment>
<keyword evidence="6 12" id="KW-0547">Nucleotide-binding</keyword>
<dbReference type="Gene3D" id="3.40.1190.20">
    <property type="match status" value="1"/>
</dbReference>
<dbReference type="EMBL" id="PVUE01000004">
    <property type="protein sequence ID" value="PRZ42747.1"/>
    <property type="molecule type" value="Genomic_DNA"/>
</dbReference>
<evidence type="ECO:0000256" key="7">
    <source>
        <dbReference type="ARBA" id="ARBA00022777"/>
    </source>
</evidence>
<evidence type="ECO:0000256" key="11">
    <source>
        <dbReference type="ARBA" id="ARBA00023277"/>
    </source>
</evidence>
<dbReference type="PROSITE" id="PS00583">
    <property type="entry name" value="PFKB_KINASES_1"/>
    <property type="match status" value="1"/>
</dbReference>
<dbReference type="GO" id="GO:0005524">
    <property type="term" value="F:ATP binding"/>
    <property type="evidence" value="ECO:0007669"/>
    <property type="project" value="UniProtKB-UniRule"/>
</dbReference>
<dbReference type="CDD" id="cd01174">
    <property type="entry name" value="ribokinase"/>
    <property type="match status" value="1"/>
</dbReference>
<dbReference type="RefSeq" id="WP_106348415.1">
    <property type="nucleotide sequence ID" value="NZ_PVUE01000004.1"/>
</dbReference>
<evidence type="ECO:0000256" key="9">
    <source>
        <dbReference type="ARBA" id="ARBA00022842"/>
    </source>
</evidence>
<feature type="domain" description="Carbohydrate kinase PfkB" evidence="13">
    <location>
        <begin position="2"/>
        <end position="287"/>
    </location>
</feature>
<dbReference type="PRINTS" id="PR00990">
    <property type="entry name" value="RIBOKINASE"/>
</dbReference>
<name>A0A2T1A2N0_9ACTN</name>
<feature type="binding site" evidence="12">
    <location>
        <position position="137"/>
    </location>
    <ligand>
        <name>substrate</name>
    </ligand>
</feature>
<evidence type="ECO:0000256" key="6">
    <source>
        <dbReference type="ARBA" id="ARBA00022741"/>
    </source>
</evidence>
<feature type="binding site" evidence="12">
    <location>
        <position position="245"/>
    </location>
    <ligand>
        <name>substrate</name>
    </ligand>
</feature>
<dbReference type="InterPro" id="IPR002139">
    <property type="entry name" value="Ribo/fructo_kinase"/>
</dbReference>
<evidence type="ECO:0000313" key="14">
    <source>
        <dbReference type="EMBL" id="PRZ42747.1"/>
    </source>
</evidence>
<keyword evidence="9 12" id="KW-0460">Magnesium</keyword>
<keyword evidence="15" id="KW-1185">Reference proteome</keyword>
<feature type="binding site" evidence="12">
    <location>
        <position position="280"/>
    </location>
    <ligand>
        <name>K(+)</name>
        <dbReference type="ChEBI" id="CHEBI:29103"/>
    </ligand>
</feature>
<comment type="subunit">
    <text evidence="12">Homodimer.</text>
</comment>
<protein>
    <recommendedName>
        <fullName evidence="3 12">Ribokinase</fullName>
        <shortName evidence="12">RK</shortName>
        <ecNumber evidence="2 12">2.7.1.15</ecNumber>
    </recommendedName>
</protein>
<feature type="binding site" evidence="12">
    <location>
        <position position="239"/>
    </location>
    <ligand>
        <name>K(+)</name>
        <dbReference type="ChEBI" id="CHEBI:29103"/>
    </ligand>
</feature>
<feature type="binding site" evidence="12">
    <location>
        <begin position="10"/>
        <end position="12"/>
    </location>
    <ligand>
        <name>substrate</name>
    </ligand>
</feature>
<dbReference type="InterPro" id="IPR011611">
    <property type="entry name" value="PfkB_dom"/>
</dbReference>
<comment type="pathway">
    <text evidence="12">Carbohydrate metabolism; D-ribose degradation; D-ribose 5-phosphate from beta-D-ribopyranose: step 2/2.</text>
</comment>
<feature type="binding site" evidence="12">
    <location>
        <position position="278"/>
    </location>
    <ligand>
        <name>K(+)</name>
        <dbReference type="ChEBI" id="CHEBI:29103"/>
    </ligand>
</feature>
<feature type="binding site" evidence="12">
    <location>
        <position position="275"/>
    </location>
    <ligand>
        <name>K(+)</name>
        <dbReference type="ChEBI" id="CHEBI:29103"/>
    </ligand>
</feature>
<keyword evidence="8 12" id="KW-0067">ATP-binding</keyword>
<dbReference type="PANTHER" id="PTHR10584">
    <property type="entry name" value="SUGAR KINASE"/>
    <property type="match status" value="1"/>
</dbReference>
<evidence type="ECO:0000313" key="15">
    <source>
        <dbReference type="Proteomes" id="UP000237752"/>
    </source>
</evidence>
<dbReference type="EC" id="2.7.1.15" evidence="2 12"/>
<keyword evidence="10 12" id="KW-0630">Potassium</keyword>
<dbReference type="GO" id="GO:0019303">
    <property type="term" value="P:D-ribose catabolic process"/>
    <property type="evidence" value="ECO:0007669"/>
    <property type="project" value="UniProtKB-UniRule"/>
</dbReference>
<dbReference type="PROSITE" id="PS00584">
    <property type="entry name" value="PFKB_KINASES_2"/>
    <property type="match status" value="1"/>
</dbReference>
<sequence length="301" mass="30337">MSVVVLGSANLDVVIALQRIPSPGETVLTDTISRGCGGKGANQAVAVARSGAPTTFLGAVGNDDAGRMLLDGLAGAGADVSAVRRTDGSSGTAYVMVDAQGENAIVVIGGANAGYTDLTEAEADIIRRADVLLMQFEVPIETVTAAASIARAAGVQVMLNAAPYAELPADLLENLDLLIVNEHEAALSAGTQGTPEEVATVILGSVPGVLITLGAAGSLLATRGTEPVRINAPHVTAVDTTGAGDTFSGAYAAATVEGLPAVERLRFASAAAALAVQERGAVDAIPDRARIDEALRHYYPG</sequence>
<comment type="activity regulation">
    <text evidence="12">Activated by a monovalent cation that binds near, but not in, the active site. The most likely occupant of the site in vivo is potassium. Ion binding induces a conformational change that may alter substrate affinity.</text>
</comment>
<keyword evidence="11 12" id="KW-0119">Carbohydrate metabolism</keyword>
<evidence type="ECO:0000259" key="13">
    <source>
        <dbReference type="Pfam" id="PF00294"/>
    </source>
</evidence>
<keyword evidence="4 12" id="KW-0808">Transferase</keyword>
<evidence type="ECO:0000256" key="12">
    <source>
        <dbReference type="HAMAP-Rule" id="MF_01987"/>
    </source>
</evidence>
<feature type="binding site" evidence="12">
    <location>
        <position position="181"/>
    </location>
    <ligand>
        <name>ATP</name>
        <dbReference type="ChEBI" id="CHEBI:30616"/>
    </ligand>
</feature>
<dbReference type="InterPro" id="IPR011877">
    <property type="entry name" value="Ribokinase"/>
</dbReference>
<comment type="catalytic activity">
    <reaction evidence="12">
        <text>D-ribose + ATP = D-ribose 5-phosphate + ADP + H(+)</text>
        <dbReference type="Rhea" id="RHEA:13697"/>
        <dbReference type="ChEBI" id="CHEBI:15378"/>
        <dbReference type="ChEBI" id="CHEBI:30616"/>
        <dbReference type="ChEBI" id="CHEBI:47013"/>
        <dbReference type="ChEBI" id="CHEBI:78346"/>
        <dbReference type="ChEBI" id="CHEBI:456216"/>
        <dbReference type="EC" id="2.7.1.15"/>
    </reaction>
</comment>
<feature type="binding site" evidence="12">
    <location>
        <position position="241"/>
    </location>
    <ligand>
        <name>K(+)</name>
        <dbReference type="ChEBI" id="CHEBI:29103"/>
    </ligand>
</feature>
<dbReference type="UniPathway" id="UPA00916">
    <property type="reaction ID" value="UER00889"/>
</dbReference>
<comment type="similarity">
    <text evidence="12">Belongs to the carbohydrate kinase PfkB family. Ribokinase subfamily.</text>
</comment>
<feature type="binding site" evidence="12">
    <location>
        <begin position="38"/>
        <end position="42"/>
    </location>
    <ligand>
        <name>substrate</name>
    </ligand>
</feature>
<keyword evidence="5 12" id="KW-0479">Metal-binding</keyword>
<dbReference type="SUPFAM" id="SSF53613">
    <property type="entry name" value="Ribokinase-like"/>
    <property type="match status" value="1"/>
</dbReference>